<dbReference type="AlphaFoldDB" id="A0A382LUV3"/>
<evidence type="ECO:0000259" key="1">
    <source>
        <dbReference type="Pfam" id="PF04986"/>
    </source>
</evidence>
<dbReference type="Pfam" id="PF04986">
    <property type="entry name" value="Y2_Tnp"/>
    <property type="match status" value="1"/>
</dbReference>
<dbReference type="EMBL" id="UINC01088891">
    <property type="protein sequence ID" value="SVC39505.1"/>
    <property type="molecule type" value="Genomic_DNA"/>
</dbReference>
<evidence type="ECO:0000313" key="2">
    <source>
        <dbReference type="EMBL" id="SVC39505.1"/>
    </source>
</evidence>
<dbReference type="GO" id="GO:0006313">
    <property type="term" value="P:DNA transposition"/>
    <property type="evidence" value="ECO:0007669"/>
    <property type="project" value="InterPro"/>
</dbReference>
<reference evidence="2" key="1">
    <citation type="submission" date="2018-05" db="EMBL/GenBank/DDBJ databases">
        <authorList>
            <person name="Lanie J.A."/>
            <person name="Ng W.-L."/>
            <person name="Kazmierczak K.M."/>
            <person name="Andrzejewski T.M."/>
            <person name="Davidsen T.M."/>
            <person name="Wayne K.J."/>
            <person name="Tettelin H."/>
            <person name="Glass J.I."/>
            <person name="Rusch D."/>
            <person name="Podicherti R."/>
            <person name="Tsui H.-C.T."/>
            <person name="Winkler M.E."/>
        </authorList>
    </citation>
    <scope>NUCLEOTIDE SEQUENCE</scope>
</reference>
<proteinExistence type="predicted"/>
<dbReference type="GO" id="GO:0003677">
    <property type="term" value="F:DNA binding"/>
    <property type="evidence" value="ECO:0007669"/>
    <property type="project" value="InterPro"/>
</dbReference>
<dbReference type="GO" id="GO:0004803">
    <property type="term" value="F:transposase activity"/>
    <property type="evidence" value="ECO:0007669"/>
    <property type="project" value="InterPro"/>
</dbReference>
<gene>
    <name evidence="2" type="ORF">METZ01_LOCUS292359</name>
</gene>
<organism evidence="2">
    <name type="scientific">marine metagenome</name>
    <dbReference type="NCBI Taxonomy" id="408172"/>
    <lineage>
        <taxon>unclassified sequences</taxon>
        <taxon>metagenomes</taxon>
        <taxon>ecological metagenomes</taxon>
    </lineage>
</organism>
<sequence length="256" mass="29088">MAQTAAHLVDNILPRVKIRQYVLSVPIPLRYWMASNKELLTSVHRLVASIIEGFYINQQAPSSRSGSIAFVQRFGAALNLNVHFHLLHLEGYYDTTTRAKFQKGRAPSDQDIQDLVNEISTRLVKFLRKRGYLKDPPNERPTDPLFEQDPTYATCLSASVRHRIALGEREGKRVRFIGSGFGYEGDTPELKGKLCAMVNGFSLHAAVVIPKHRRDQLERLISYTARPSICTDRMSLTPRGDIQYELKKAWRNGVTH</sequence>
<name>A0A382LUV3_9ZZZZ</name>
<dbReference type="InterPro" id="IPR007069">
    <property type="entry name" value="Transposase_32"/>
</dbReference>
<feature type="non-terminal residue" evidence="2">
    <location>
        <position position="256"/>
    </location>
</feature>
<accession>A0A382LUV3</accession>
<protein>
    <recommendedName>
        <fullName evidence="1">Transposase IS801/IS1294 domain-containing protein</fullName>
    </recommendedName>
</protein>
<feature type="domain" description="Transposase IS801/IS1294" evidence="1">
    <location>
        <begin position="66"/>
        <end position="252"/>
    </location>
</feature>